<feature type="transmembrane region" description="Helical" evidence="10">
    <location>
        <begin position="103"/>
        <end position="124"/>
    </location>
</feature>
<sequence>MSEPEFPDYQYSPYLFPKSKPPKPKNRYGLYLFLFIITLICTTLAGAEWMTGRSFFYGKELLGWQHFWEGMYFSLPFLGILTAHEFGHYFTAKYHKVKVSLPFYIPAWFGFIGASSIGTMGAFIQIREKLKSTKEIFDVGIAGPLAGFVVAIGLIWYGFTHLPPLDYLYQIHPEYKQWGEAYADYAYKNIPEGGNISLGTNLIFEFFKAYVVEDPKLIPHANEMAHYPFLFAGYLALFFTALNLIPIGQLDGGHILYGLVGNQRHRVISLSLFVIFIFYAGIGTFQFADIYAENIWYVLPYIGFLYFVFYRTFPNKLTVLLITMSVFVGQLLFSYLFPDISGYSGWLAFGFLLGNFLGIYHPPAEVEKPLSMGRKILGWITLLIFILCFSPQPFVVK</sequence>
<comment type="similarity">
    <text evidence="3">Belongs to the peptidase M50B family.</text>
</comment>
<evidence type="ECO:0000313" key="12">
    <source>
        <dbReference type="EMBL" id="SFE64894.1"/>
    </source>
</evidence>
<dbReference type="OrthoDB" id="921763at2"/>
<dbReference type="InterPro" id="IPR008915">
    <property type="entry name" value="Peptidase_M50"/>
</dbReference>
<comment type="subcellular location">
    <subcellularLocation>
        <location evidence="2">Membrane</location>
        <topology evidence="2">Multi-pass membrane protein</topology>
    </subcellularLocation>
</comment>
<gene>
    <name evidence="12" type="ORF">SAMN04488541_1004154</name>
</gene>
<dbReference type="InterPro" id="IPR044838">
    <property type="entry name" value="EGY1-like"/>
</dbReference>
<evidence type="ECO:0000259" key="11">
    <source>
        <dbReference type="Pfam" id="PF02163"/>
    </source>
</evidence>
<evidence type="ECO:0000256" key="9">
    <source>
        <dbReference type="ARBA" id="ARBA00023136"/>
    </source>
</evidence>
<feature type="transmembrane region" description="Helical" evidence="10">
    <location>
        <begin position="343"/>
        <end position="364"/>
    </location>
</feature>
<evidence type="ECO:0000256" key="6">
    <source>
        <dbReference type="ARBA" id="ARBA00022801"/>
    </source>
</evidence>
<name>A0A1I2C9F6_9BACT</name>
<evidence type="ECO:0000256" key="8">
    <source>
        <dbReference type="ARBA" id="ARBA00022989"/>
    </source>
</evidence>
<evidence type="ECO:0000313" key="13">
    <source>
        <dbReference type="Proteomes" id="UP000199513"/>
    </source>
</evidence>
<keyword evidence="7" id="KW-0809">Transit peptide</keyword>
<keyword evidence="4" id="KW-0645">Protease</keyword>
<evidence type="ECO:0000256" key="3">
    <source>
        <dbReference type="ARBA" id="ARBA00007931"/>
    </source>
</evidence>
<accession>A0A1I2C9F6</accession>
<reference evidence="12 13" key="1">
    <citation type="submission" date="2016-10" db="EMBL/GenBank/DDBJ databases">
        <authorList>
            <person name="de Groot N.N."/>
        </authorList>
    </citation>
    <scope>NUCLEOTIDE SEQUENCE [LARGE SCALE GENOMIC DNA]</scope>
    <source>
        <strain>GEY</strain>
        <strain evidence="13">DSM 9560</strain>
    </source>
</reference>
<keyword evidence="6" id="KW-0378">Hydrolase</keyword>
<evidence type="ECO:0000256" key="10">
    <source>
        <dbReference type="SAM" id="Phobius"/>
    </source>
</evidence>
<proteinExistence type="inferred from homology"/>
<feature type="transmembrane region" description="Helical" evidence="10">
    <location>
        <begin position="267"/>
        <end position="288"/>
    </location>
</feature>
<keyword evidence="5 10" id="KW-0812">Transmembrane</keyword>
<dbReference type="AlphaFoldDB" id="A0A1I2C9F6"/>
<evidence type="ECO:0000256" key="7">
    <source>
        <dbReference type="ARBA" id="ARBA00022946"/>
    </source>
</evidence>
<feature type="transmembrane region" description="Helical" evidence="10">
    <location>
        <begin position="294"/>
        <end position="310"/>
    </location>
</feature>
<dbReference type="EMBL" id="FONY01000004">
    <property type="protein sequence ID" value="SFE64894.1"/>
    <property type="molecule type" value="Genomic_DNA"/>
</dbReference>
<feature type="transmembrane region" description="Helical" evidence="10">
    <location>
        <begin position="376"/>
        <end position="395"/>
    </location>
</feature>
<dbReference type="Proteomes" id="UP000199513">
    <property type="component" value="Unassembled WGS sequence"/>
</dbReference>
<dbReference type="PANTHER" id="PTHR31412">
    <property type="entry name" value="ZINC METALLOPROTEASE EGY1"/>
    <property type="match status" value="1"/>
</dbReference>
<dbReference type="GO" id="GO:0006508">
    <property type="term" value="P:proteolysis"/>
    <property type="evidence" value="ECO:0007669"/>
    <property type="project" value="UniProtKB-KW"/>
</dbReference>
<feature type="transmembrane region" description="Helical" evidence="10">
    <location>
        <begin position="317"/>
        <end position="337"/>
    </location>
</feature>
<feature type="domain" description="Peptidase M50" evidence="11">
    <location>
        <begin position="72"/>
        <end position="270"/>
    </location>
</feature>
<dbReference type="Pfam" id="PF02163">
    <property type="entry name" value="Peptidase_M50"/>
    <property type="match status" value="1"/>
</dbReference>
<keyword evidence="13" id="KW-1185">Reference proteome</keyword>
<evidence type="ECO:0000256" key="2">
    <source>
        <dbReference type="ARBA" id="ARBA00004141"/>
    </source>
</evidence>
<dbReference type="GO" id="GO:0008233">
    <property type="term" value="F:peptidase activity"/>
    <property type="evidence" value="ECO:0007669"/>
    <property type="project" value="UniProtKB-KW"/>
</dbReference>
<feature type="transmembrane region" description="Helical" evidence="10">
    <location>
        <begin position="225"/>
        <end position="246"/>
    </location>
</feature>
<evidence type="ECO:0000256" key="1">
    <source>
        <dbReference type="ARBA" id="ARBA00001947"/>
    </source>
</evidence>
<dbReference type="CDD" id="cd06160">
    <property type="entry name" value="S2P-M50_like_2"/>
    <property type="match status" value="1"/>
</dbReference>
<feature type="transmembrane region" description="Helical" evidence="10">
    <location>
        <begin position="28"/>
        <end position="50"/>
    </location>
</feature>
<evidence type="ECO:0000256" key="5">
    <source>
        <dbReference type="ARBA" id="ARBA00022692"/>
    </source>
</evidence>
<feature type="transmembrane region" description="Helical" evidence="10">
    <location>
        <begin position="71"/>
        <end position="91"/>
    </location>
</feature>
<keyword evidence="8 10" id="KW-1133">Transmembrane helix</keyword>
<protein>
    <submittedName>
        <fullName evidence="12">Peptidase family M50</fullName>
    </submittedName>
</protein>
<comment type="cofactor">
    <cofactor evidence="1">
        <name>Zn(2+)</name>
        <dbReference type="ChEBI" id="CHEBI:29105"/>
    </cofactor>
</comment>
<dbReference type="STRING" id="1003.SAMN04488541_1004154"/>
<organism evidence="12 13">
    <name type="scientific">Thermoflexibacter ruber</name>
    <dbReference type="NCBI Taxonomy" id="1003"/>
    <lineage>
        <taxon>Bacteria</taxon>
        <taxon>Pseudomonadati</taxon>
        <taxon>Bacteroidota</taxon>
        <taxon>Cytophagia</taxon>
        <taxon>Cytophagales</taxon>
        <taxon>Thermoflexibacteraceae</taxon>
        <taxon>Thermoflexibacter</taxon>
    </lineage>
</organism>
<keyword evidence="9 10" id="KW-0472">Membrane</keyword>
<feature type="transmembrane region" description="Helical" evidence="10">
    <location>
        <begin position="136"/>
        <end position="159"/>
    </location>
</feature>
<evidence type="ECO:0000256" key="4">
    <source>
        <dbReference type="ARBA" id="ARBA00022670"/>
    </source>
</evidence>
<dbReference type="RefSeq" id="WP_091540171.1">
    <property type="nucleotide sequence ID" value="NZ_FONY01000004.1"/>
</dbReference>
<dbReference type="PANTHER" id="PTHR31412:SF0">
    <property type="entry name" value="ZINC METALLOPROTEASE EGY1, CHLOROPLASTIC-RELATED"/>
    <property type="match status" value="1"/>
</dbReference>
<dbReference type="GO" id="GO:0016020">
    <property type="term" value="C:membrane"/>
    <property type="evidence" value="ECO:0007669"/>
    <property type="project" value="UniProtKB-SubCell"/>
</dbReference>